<sequence length="119" mass="13420">MYSNPPSHGARSIAYILNNPDLYEQWKLAVKTMANRIILMRKELRGALERLLAPGSSDHITFQIGMFFYTAPNVAQSEYMVKKHHIYMLKSGRISMAGITLKNIEYVASAIVDSLTNAN</sequence>
<proteinExistence type="predicted"/>
<dbReference type="GO" id="GO:0005829">
    <property type="term" value="C:cytosol"/>
    <property type="evidence" value="ECO:0007669"/>
    <property type="project" value="TreeGrafter"/>
</dbReference>
<dbReference type="GO" id="GO:0030170">
    <property type="term" value="F:pyridoxal phosphate binding"/>
    <property type="evidence" value="ECO:0007669"/>
    <property type="project" value="InterPro"/>
</dbReference>
<evidence type="ECO:0000256" key="3">
    <source>
        <dbReference type="ARBA" id="ARBA00012753"/>
    </source>
</evidence>
<keyword evidence="6" id="KW-0663">Pyridoxal phosphate</keyword>
<dbReference type="PANTHER" id="PTHR11879:SF55">
    <property type="entry name" value="GLUTAMATE OXALOACETATE TRANSAMINASE 1, ISOFORM B"/>
    <property type="match status" value="1"/>
</dbReference>
<protein>
    <recommendedName>
        <fullName evidence="3">aspartate transaminase</fullName>
        <ecNumber evidence="3">2.6.1.1</ecNumber>
    </recommendedName>
</protein>
<evidence type="ECO:0000256" key="4">
    <source>
        <dbReference type="ARBA" id="ARBA00022576"/>
    </source>
</evidence>
<evidence type="ECO:0000256" key="5">
    <source>
        <dbReference type="ARBA" id="ARBA00022679"/>
    </source>
</evidence>
<dbReference type="InterPro" id="IPR004839">
    <property type="entry name" value="Aminotransferase_I/II_large"/>
</dbReference>
<evidence type="ECO:0000256" key="6">
    <source>
        <dbReference type="ARBA" id="ARBA00022898"/>
    </source>
</evidence>
<organism evidence="8 9">
    <name type="scientific">Henosepilachna vigintioctopunctata</name>
    <dbReference type="NCBI Taxonomy" id="420089"/>
    <lineage>
        <taxon>Eukaryota</taxon>
        <taxon>Metazoa</taxon>
        <taxon>Ecdysozoa</taxon>
        <taxon>Arthropoda</taxon>
        <taxon>Hexapoda</taxon>
        <taxon>Insecta</taxon>
        <taxon>Pterygota</taxon>
        <taxon>Neoptera</taxon>
        <taxon>Endopterygota</taxon>
        <taxon>Coleoptera</taxon>
        <taxon>Polyphaga</taxon>
        <taxon>Cucujiformia</taxon>
        <taxon>Coccinelloidea</taxon>
        <taxon>Coccinellidae</taxon>
        <taxon>Epilachninae</taxon>
        <taxon>Epilachnini</taxon>
        <taxon>Henosepilachna</taxon>
    </lineage>
</organism>
<comment type="subunit">
    <text evidence="2">Homodimer.</text>
</comment>
<dbReference type="PANTHER" id="PTHR11879">
    <property type="entry name" value="ASPARTATE AMINOTRANSFERASE"/>
    <property type="match status" value="1"/>
</dbReference>
<dbReference type="AlphaFoldDB" id="A0AAW1UHR4"/>
<dbReference type="EMBL" id="JARQZJ010000063">
    <property type="protein sequence ID" value="KAK9880057.1"/>
    <property type="molecule type" value="Genomic_DNA"/>
</dbReference>
<accession>A0AAW1UHR4</accession>
<reference evidence="8 9" key="1">
    <citation type="submission" date="2023-03" db="EMBL/GenBank/DDBJ databases">
        <title>Genome insight into feeding habits of ladybird beetles.</title>
        <authorList>
            <person name="Li H.-S."/>
            <person name="Huang Y.-H."/>
            <person name="Pang H."/>
        </authorList>
    </citation>
    <scope>NUCLEOTIDE SEQUENCE [LARGE SCALE GENOMIC DNA]</scope>
    <source>
        <strain evidence="8">SYSU_2023b</strain>
        <tissue evidence="8">Whole body</tissue>
    </source>
</reference>
<dbReference type="Proteomes" id="UP001431783">
    <property type="component" value="Unassembled WGS sequence"/>
</dbReference>
<evidence type="ECO:0000259" key="7">
    <source>
        <dbReference type="Pfam" id="PF00155"/>
    </source>
</evidence>
<keyword evidence="5" id="KW-0808">Transferase</keyword>
<gene>
    <name evidence="8" type="ORF">WA026_008569</name>
</gene>
<dbReference type="EC" id="2.6.1.1" evidence="3"/>
<dbReference type="InterPro" id="IPR015422">
    <property type="entry name" value="PyrdxlP-dep_Trfase_small"/>
</dbReference>
<evidence type="ECO:0000256" key="1">
    <source>
        <dbReference type="ARBA" id="ARBA00001933"/>
    </source>
</evidence>
<dbReference type="Pfam" id="PF00155">
    <property type="entry name" value="Aminotran_1_2"/>
    <property type="match status" value="1"/>
</dbReference>
<dbReference type="GO" id="GO:0004069">
    <property type="term" value="F:L-aspartate:2-oxoglutarate aminotransferase activity"/>
    <property type="evidence" value="ECO:0007669"/>
    <property type="project" value="UniProtKB-EC"/>
</dbReference>
<dbReference type="InterPro" id="IPR015424">
    <property type="entry name" value="PyrdxlP-dep_Trfase"/>
</dbReference>
<dbReference type="InterPro" id="IPR000796">
    <property type="entry name" value="Asp_trans"/>
</dbReference>
<evidence type="ECO:0000313" key="9">
    <source>
        <dbReference type="Proteomes" id="UP001431783"/>
    </source>
</evidence>
<feature type="domain" description="Aminotransferase class I/classII large" evidence="7">
    <location>
        <begin position="1"/>
        <end position="111"/>
    </location>
</feature>
<keyword evidence="4" id="KW-0032">Aminotransferase</keyword>
<name>A0AAW1UHR4_9CUCU</name>
<evidence type="ECO:0000256" key="2">
    <source>
        <dbReference type="ARBA" id="ARBA00011738"/>
    </source>
</evidence>
<dbReference type="Gene3D" id="3.90.1150.10">
    <property type="entry name" value="Aspartate Aminotransferase, domain 1"/>
    <property type="match status" value="1"/>
</dbReference>
<keyword evidence="9" id="KW-1185">Reference proteome</keyword>
<dbReference type="GO" id="GO:0006532">
    <property type="term" value="P:aspartate biosynthetic process"/>
    <property type="evidence" value="ECO:0007669"/>
    <property type="project" value="TreeGrafter"/>
</dbReference>
<comment type="cofactor">
    <cofactor evidence="1">
        <name>pyridoxal 5'-phosphate</name>
        <dbReference type="ChEBI" id="CHEBI:597326"/>
    </cofactor>
</comment>
<evidence type="ECO:0000313" key="8">
    <source>
        <dbReference type="EMBL" id="KAK9880057.1"/>
    </source>
</evidence>
<comment type="caution">
    <text evidence="8">The sequence shown here is derived from an EMBL/GenBank/DDBJ whole genome shotgun (WGS) entry which is preliminary data.</text>
</comment>
<dbReference type="SUPFAM" id="SSF53383">
    <property type="entry name" value="PLP-dependent transferases"/>
    <property type="match status" value="1"/>
</dbReference>